<evidence type="ECO:0000259" key="2">
    <source>
        <dbReference type="Pfam" id="PF01553"/>
    </source>
</evidence>
<name>A0AAN8JP38_PATCE</name>
<dbReference type="AlphaFoldDB" id="A0AAN8JP38"/>
<dbReference type="GO" id="GO:0016746">
    <property type="term" value="F:acyltransferase activity"/>
    <property type="evidence" value="ECO:0007669"/>
    <property type="project" value="InterPro"/>
</dbReference>
<dbReference type="Pfam" id="PF01553">
    <property type="entry name" value="Acyltransferase"/>
    <property type="match status" value="1"/>
</dbReference>
<dbReference type="GO" id="GO:0016020">
    <property type="term" value="C:membrane"/>
    <property type="evidence" value="ECO:0007669"/>
    <property type="project" value="TreeGrafter"/>
</dbReference>
<comment type="caution">
    <text evidence="3">The sequence shown here is derived from an EMBL/GenBank/DDBJ whole genome shotgun (WGS) entry which is preliminary data.</text>
</comment>
<keyword evidence="1" id="KW-0472">Membrane</keyword>
<feature type="domain" description="Phospholipid/glycerol acyltransferase" evidence="2">
    <location>
        <begin position="121"/>
        <end position="244"/>
    </location>
</feature>
<evidence type="ECO:0000313" key="4">
    <source>
        <dbReference type="Proteomes" id="UP001347796"/>
    </source>
</evidence>
<accession>A0AAN8JP38</accession>
<dbReference type="Proteomes" id="UP001347796">
    <property type="component" value="Unassembled WGS sequence"/>
</dbReference>
<keyword evidence="1" id="KW-0812">Transmembrane</keyword>
<dbReference type="InterPro" id="IPR002123">
    <property type="entry name" value="Plipid/glycerol_acylTrfase"/>
</dbReference>
<evidence type="ECO:0000313" key="3">
    <source>
        <dbReference type="EMBL" id="KAK6180040.1"/>
    </source>
</evidence>
<feature type="transmembrane region" description="Helical" evidence="1">
    <location>
        <begin position="53"/>
        <end position="85"/>
    </location>
</feature>
<dbReference type="PANTHER" id="PTHR22753:SF14">
    <property type="entry name" value="MONOACYLGLYCEROL_DIACYLGLYCEROL O-ACYLTRANSFERASE"/>
    <property type="match status" value="1"/>
</dbReference>
<reference evidence="3 4" key="1">
    <citation type="submission" date="2024-01" db="EMBL/GenBank/DDBJ databases">
        <title>The genome of the rayed Mediterranean limpet Patella caerulea (Linnaeus, 1758).</title>
        <authorList>
            <person name="Anh-Thu Weber A."/>
            <person name="Halstead-Nussloch G."/>
        </authorList>
    </citation>
    <scope>NUCLEOTIDE SEQUENCE [LARGE SCALE GENOMIC DNA]</scope>
    <source>
        <strain evidence="3">AATW-2023a</strain>
        <tissue evidence="3">Whole specimen</tissue>
    </source>
</reference>
<proteinExistence type="predicted"/>
<gene>
    <name evidence="3" type="ORF">SNE40_012260</name>
</gene>
<sequence>MSDLYIEDSTWLGVMLYSNATWWDHKNMLNQTIFYIQLGWTKLSQLDIQYLSWVLWVIYPIIISFLLPLIILVFLYASVLFLLVYRQRHRLQEAYARDFWDGARKTLAALWLGQARIWHGFEVHGLDKIPEGPALLVYYHGAIPIDFYYVLATCILEKGRQIRVVGDRFLLHVPGWRLLMEVFHVTPGTVQSCVNVLNDGHLLSISPGGVREALFGDEYYRIMWSNRVGFAKVALQANVPVVPMFTQNCREAFRTPKLGRSLLRKIYEWTRLPIVPIYGFFPVKMRSYLGEPIYPQPGITPELFSQQVQNEIQKLIDKHQTVPGNIVRALLERIPCQRKTD</sequence>
<dbReference type="SUPFAM" id="SSF69593">
    <property type="entry name" value="Glycerol-3-phosphate (1)-acyltransferase"/>
    <property type="match status" value="1"/>
</dbReference>
<organism evidence="3 4">
    <name type="scientific">Patella caerulea</name>
    <name type="common">Rayed Mediterranean limpet</name>
    <dbReference type="NCBI Taxonomy" id="87958"/>
    <lineage>
        <taxon>Eukaryota</taxon>
        <taxon>Metazoa</taxon>
        <taxon>Spiralia</taxon>
        <taxon>Lophotrochozoa</taxon>
        <taxon>Mollusca</taxon>
        <taxon>Gastropoda</taxon>
        <taxon>Patellogastropoda</taxon>
        <taxon>Patelloidea</taxon>
        <taxon>Patellidae</taxon>
        <taxon>Patella</taxon>
    </lineage>
</organism>
<keyword evidence="4" id="KW-1185">Reference proteome</keyword>
<evidence type="ECO:0000256" key="1">
    <source>
        <dbReference type="SAM" id="Phobius"/>
    </source>
</evidence>
<dbReference type="EMBL" id="JAZGQO010000008">
    <property type="protein sequence ID" value="KAK6180040.1"/>
    <property type="molecule type" value="Genomic_DNA"/>
</dbReference>
<dbReference type="CDD" id="cd07987">
    <property type="entry name" value="LPLAT_MGAT-like"/>
    <property type="match status" value="1"/>
</dbReference>
<keyword evidence="1" id="KW-1133">Transmembrane helix</keyword>
<protein>
    <recommendedName>
        <fullName evidence="2">Phospholipid/glycerol acyltransferase domain-containing protein</fullName>
    </recommendedName>
</protein>
<dbReference type="PANTHER" id="PTHR22753">
    <property type="entry name" value="TRANSMEMBRANE PROTEIN 68"/>
    <property type="match status" value="1"/>
</dbReference>